<protein>
    <submittedName>
        <fullName evidence="4">WD40 repeat domain-containing protein</fullName>
    </submittedName>
</protein>
<dbReference type="PROSITE" id="PS50294">
    <property type="entry name" value="WD_REPEATS_REGION"/>
    <property type="match status" value="1"/>
</dbReference>
<feature type="repeat" description="WD" evidence="3">
    <location>
        <begin position="300"/>
        <end position="333"/>
    </location>
</feature>
<evidence type="ECO:0000256" key="2">
    <source>
        <dbReference type="ARBA" id="ARBA00022737"/>
    </source>
</evidence>
<proteinExistence type="predicted"/>
<dbReference type="InterPro" id="IPR011047">
    <property type="entry name" value="Quinoprotein_ADH-like_sf"/>
</dbReference>
<dbReference type="Pfam" id="PF00400">
    <property type="entry name" value="WD40"/>
    <property type="match status" value="3"/>
</dbReference>
<dbReference type="Gene3D" id="2.130.10.10">
    <property type="entry name" value="YVTN repeat-like/Quinoprotein amine dehydrogenase"/>
    <property type="match status" value="2"/>
</dbReference>
<organism evidence="4">
    <name type="scientific">Streptomyces sp. R35</name>
    <dbReference type="NCBI Taxonomy" id="3238630"/>
    <lineage>
        <taxon>Bacteria</taxon>
        <taxon>Bacillati</taxon>
        <taxon>Actinomycetota</taxon>
        <taxon>Actinomycetes</taxon>
        <taxon>Kitasatosporales</taxon>
        <taxon>Streptomycetaceae</taxon>
        <taxon>Streptomyces</taxon>
    </lineage>
</organism>
<dbReference type="SUPFAM" id="SSF50998">
    <property type="entry name" value="Quinoprotein alcohol dehydrogenase-like"/>
    <property type="match status" value="1"/>
</dbReference>
<keyword evidence="1 3" id="KW-0853">WD repeat</keyword>
<evidence type="ECO:0000256" key="3">
    <source>
        <dbReference type="PROSITE-ProRule" id="PRU00221"/>
    </source>
</evidence>
<dbReference type="PANTHER" id="PTHR19879">
    <property type="entry name" value="TRANSCRIPTION INITIATION FACTOR TFIID"/>
    <property type="match status" value="1"/>
</dbReference>
<dbReference type="PROSITE" id="PS50082">
    <property type="entry name" value="WD_REPEATS_2"/>
    <property type="match status" value="2"/>
</dbReference>
<evidence type="ECO:0000256" key="1">
    <source>
        <dbReference type="ARBA" id="ARBA00022574"/>
    </source>
</evidence>
<dbReference type="PANTHER" id="PTHR19879:SF9">
    <property type="entry name" value="TRANSCRIPTION INITIATION FACTOR TFIID SUBUNIT 5"/>
    <property type="match status" value="1"/>
</dbReference>
<dbReference type="RefSeq" id="WP_369262387.1">
    <property type="nucleotide sequence ID" value="NZ_CP163440.1"/>
</dbReference>
<dbReference type="SMART" id="SM00320">
    <property type="entry name" value="WD40"/>
    <property type="match status" value="5"/>
</dbReference>
<dbReference type="AlphaFoldDB" id="A0AB39SEQ8"/>
<reference evidence="4" key="1">
    <citation type="submission" date="2024-07" db="EMBL/GenBank/DDBJ databases">
        <authorList>
            <person name="Yu S.T."/>
        </authorList>
    </citation>
    <scope>NUCLEOTIDE SEQUENCE</scope>
    <source>
        <strain evidence="4">R35</strain>
    </source>
</reference>
<evidence type="ECO:0000313" key="4">
    <source>
        <dbReference type="EMBL" id="XDQ65596.1"/>
    </source>
</evidence>
<gene>
    <name evidence="4" type="ORF">AB5J50_34775</name>
</gene>
<dbReference type="PROSITE" id="PS00678">
    <property type="entry name" value="WD_REPEATS_1"/>
    <property type="match status" value="1"/>
</dbReference>
<feature type="repeat" description="WD" evidence="3">
    <location>
        <begin position="266"/>
        <end position="295"/>
    </location>
</feature>
<keyword evidence="2" id="KW-0677">Repeat</keyword>
<dbReference type="InterPro" id="IPR015943">
    <property type="entry name" value="WD40/YVTN_repeat-like_dom_sf"/>
</dbReference>
<dbReference type="InterPro" id="IPR001680">
    <property type="entry name" value="WD40_rpt"/>
</dbReference>
<dbReference type="EMBL" id="CP163440">
    <property type="protein sequence ID" value="XDQ65596.1"/>
    <property type="molecule type" value="Genomic_DNA"/>
</dbReference>
<name>A0AB39SEQ8_9ACTN</name>
<dbReference type="InterPro" id="IPR019775">
    <property type="entry name" value="WD40_repeat_CS"/>
</dbReference>
<sequence>MVRADSRLGRLVLALAALPPDVGTAPPDMGTARPGRRGARLMAALGTRPLPVRVRVRMRGSERRRPAPGWTGWVPGFAAACILGVMGLTVGLVQGAGVLPSPWREIGPGGAGTPRTETWQPVGTRVFPFSGPVSALAFSPDGLTLVAASGVALDAWRLSPSGQLLAQSMIGTGPVSALDFTADGHTFVAAQASGLTAWDVEEGKRLWSVSLGQNVEAVSGGRSSVRWAAFGSGDIVQVQEGPLPPVGETASGGTIRLPHAPRAAQFTSDGDTLAVADADWTVRLWDVTDPRHPKNRGRPFTVGAEGATALAFTPDGTLLAAVGRDRRVRLWDVTDPSKPGYVGRPITESDEAVTTLAFSSHGGLLAMAGPEGAANLWRRGH</sequence>
<accession>A0AB39SEQ8</accession>